<dbReference type="InterPro" id="IPR001584">
    <property type="entry name" value="Integrase_cat-core"/>
</dbReference>
<proteinExistence type="predicted"/>
<dbReference type="PANTHER" id="PTHR35004">
    <property type="entry name" value="TRANSPOSASE RV3428C-RELATED"/>
    <property type="match status" value="1"/>
</dbReference>
<evidence type="ECO:0000313" key="2">
    <source>
        <dbReference type="EMBL" id="PNH22331.1"/>
    </source>
</evidence>
<evidence type="ECO:0000313" key="3">
    <source>
        <dbReference type="Proteomes" id="UP000242958"/>
    </source>
</evidence>
<dbReference type="InterPro" id="IPR036397">
    <property type="entry name" value="RNaseH_sf"/>
</dbReference>
<dbReference type="Gene3D" id="3.30.420.10">
    <property type="entry name" value="Ribonuclease H-like superfamily/Ribonuclease H"/>
    <property type="match status" value="1"/>
</dbReference>
<dbReference type="RefSeq" id="WP_102889101.1">
    <property type="nucleotide sequence ID" value="NZ_NFMF01000002.1"/>
</dbReference>
<dbReference type="PROSITE" id="PS50994">
    <property type="entry name" value="INTEGRASE"/>
    <property type="match status" value="1"/>
</dbReference>
<dbReference type="SUPFAM" id="SSF46689">
    <property type="entry name" value="Homeodomain-like"/>
    <property type="match status" value="1"/>
</dbReference>
<protein>
    <submittedName>
        <fullName evidence="2">Transposase</fullName>
    </submittedName>
</protein>
<dbReference type="SUPFAM" id="SSF53098">
    <property type="entry name" value="Ribonuclease H-like"/>
    <property type="match status" value="1"/>
</dbReference>
<dbReference type="Pfam" id="PF00665">
    <property type="entry name" value="rve"/>
    <property type="match status" value="1"/>
</dbReference>
<comment type="caution">
    <text evidence="2">The sequence shown here is derived from an EMBL/GenBank/DDBJ whole genome shotgun (WGS) entry which is preliminary data.</text>
</comment>
<dbReference type="EMBL" id="NFMF01000002">
    <property type="protein sequence ID" value="PNH22331.1"/>
    <property type="molecule type" value="Genomic_DNA"/>
</dbReference>
<feature type="domain" description="Integrase catalytic" evidence="1">
    <location>
        <begin position="130"/>
        <end position="304"/>
    </location>
</feature>
<organism evidence="2 3">
    <name type="scientific">Megasphaera hutchinsoni</name>
    <dbReference type="NCBI Taxonomy" id="1588748"/>
    <lineage>
        <taxon>Bacteria</taxon>
        <taxon>Bacillati</taxon>
        <taxon>Bacillota</taxon>
        <taxon>Negativicutes</taxon>
        <taxon>Veillonellales</taxon>
        <taxon>Veillonellaceae</taxon>
        <taxon>Megasphaera</taxon>
    </lineage>
</organism>
<accession>A0A2J8BC57</accession>
<dbReference type="InterPro" id="IPR012337">
    <property type="entry name" value="RNaseH-like_sf"/>
</dbReference>
<gene>
    <name evidence="2" type="ORF">CAL30_01755</name>
</gene>
<dbReference type="AlphaFoldDB" id="A0A2J8BC57"/>
<dbReference type="GO" id="GO:0015074">
    <property type="term" value="P:DNA integration"/>
    <property type="evidence" value="ECO:0007669"/>
    <property type="project" value="InterPro"/>
</dbReference>
<evidence type="ECO:0000259" key="1">
    <source>
        <dbReference type="PROSITE" id="PS50994"/>
    </source>
</evidence>
<dbReference type="GO" id="GO:0003676">
    <property type="term" value="F:nucleic acid binding"/>
    <property type="evidence" value="ECO:0007669"/>
    <property type="project" value="InterPro"/>
</dbReference>
<name>A0A2J8BC57_9FIRM</name>
<dbReference type="PANTHER" id="PTHR35004:SF7">
    <property type="entry name" value="INTEGRASE PROTEIN"/>
    <property type="match status" value="1"/>
</dbReference>
<dbReference type="InterPro" id="IPR009057">
    <property type="entry name" value="Homeodomain-like_sf"/>
</dbReference>
<reference evidence="2 3" key="1">
    <citation type="submission" date="2017-05" db="EMBL/GenBank/DDBJ databases">
        <authorList>
            <person name="Song R."/>
            <person name="Chenine A.L."/>
            <person name="Ruprecht R.M."/>
        </authorList>
    </citation>
    <scope>NUCLEOTIDE SEQUENCE [LARGE SCALE GENOMIC DNA]</scope>
    <source>
        <strain evidence="2 3">KA00229</strain>
    </source>
</reference>
<sequence>MKIITEEMRFRQRLCEYAIKHGITRAARRYHTNRQFVYRQLKKYDGTVRSLALKSRRPHSSPKAHKKEELALIQRMLKRNGVYGLAEVYVRCREKGYKRSFTSMCRQIRKKGYKKPTIRRKSYSKYERMDGKYPGDKVQIDIKYVPDECIRFPSYGNRYYQITGIDEYSRKRVLKIVKEKSTYETGKYLMELEEKMGFPIRMIQVDNGYEFVNDDDRTAKDSAFEKIAKALHMELRRTRPYSPWQNGKVERSHREDGKILYGRKVFTSEQELIRQVAKHEARYNKTAKTGLNFKNPNQVVSEYFSTCNICVDN</sequence>
<dbReference type="Proteomes" id="UP000242958">
    <property type="component" value="Unassembled WGS sequence"/>
</dbReference>